<evidence type="ECO:0000313" key="2">
    <source>
        <dbReference type="EMBL" id="MBA9083864.1"/>
    </source>
</evidence>
<gene>
    <name evidence="2" type="ORF">FHR92_000307</name>
</gene>
<dbReference type="RefSeq" id="WP_246334014.1">
    <property type="nucleotide sequence ID" value="NZ_JACJIP010000001.1"/>
</dbReference>
<proteinExistence type="predicted"/>
<dbReference type="SUPFAM" id="SSF56281">
    <property type="entry name" value="Metallo-hydrolase/oxidoreductase"/>
    <property type="match status" value="1"/>
</dbReference>
<dbReference type="AlphaFoldDB" id="A0A7W3SPU2"/>
<dbReference type="Proteomes" id="UP000567067">
    <property type="component" value="Unassembled WGS sequence"/>
</dbReference>
<dbReference type="GO" id="GO:0016787">
    <property type="term" value="F:hydrolase activity"/>
    <property type="evidence" value="ECO:0007669"/>
    <property type="project" value="UniProtKB-KW"/>
</dbReference>
<dbReference type="PANTHER" id="PTHR43546">
    <property type="entry name" value="UPF0173 METAL-DEPENDENT HYDROLASE MJ1163-RELATED"/>
    <property type="match status" value="1"/>
</dbReference>
<name>A0A7W3SPU2_9BACL</name>
<evidence type="ECO:0000313" key="3">
    <source>
        <dbReference type="Proteomes" id="UP000567067"/>
    </source>
</evidence>
<keyword evidence="1" id="KW-0378">Hydrolase</keyword>
<dbReference type="PANTHER" id="PTHR43546:SF9">
    <property type="entry name" value="L-ASCORBATE-6-PHOSPHATE LACTONASE ULAG-RELATED"/>
    <property type="match status" value="1"/>
</dbReference>
<comment type="caution">
    <text evidence="2">The sequence shown here is derived from an EMBL/GenBank/DDBJ whole genome shotgun (WGS) entry which is preliminary data.</text>
</comment>
<dbReference type="EMBL" id="JACJIP010000001">
    <property type="protein sequence ID" value="MBA9083864.1"/>
    <property type="molecule type" value="Genomic_DNA"/>
</dbReference>
<dbReference type="InterPro" id="IPR036866">
    <property type="entry name" value="RibonucZ/Hydroxyglut_hydro"/>
</dbReference>
<accession>A0A7W3SPU2</accession>
<evidence type="ECO:0000256" key="1">
    <source>
        <dbReference type="ARBA" id="ARBA00022801"/>
    </source>
</evidence>
<dbReference type="InterPro" id="IPR050114">
    <property type="entry name" value="UPF0173_UPF0282_UlaG_hydrolase"/>
</dbReference>
<reference evidence="2 3" key="1">
    <citation type="submission" date="2020-08" db="EMBL/GenBank/DDBJ databases">
        <title>Genomic Encyclopedia of Type Strains, Phase III (KMG-III): the genomes of soil and plant-associated and newly described type strains.</title>
        <authorList>
            <person name="Whitman W."/>
        </authorList>
    </citation>
    <scope>NUCLEOTIDE SEQUENCE [LARGE SCALE GENOMIC DNA]</scope>
    <source>
        <strain evidence="2 3">CECT 8693</strain>
    </source>
</reference>
<keyword evidence="3" id="KW-1185">Reference proteome</keyword>
<sequence length="133" mass="14786">MKRIAGQHAPGLSGKLLGSVSGFILNTMEEGSIYIVGDCIYTPTIEAAFRKFSPDIAILNTGEAEMIWGTVITMAREDITRIARLSPRTKLLAVHLNTINHCKLSRNQLTKFLKEQHLEDSVWVLEDGEVVSF</sequence>
<organism evidence="2 3">
    <name type="scientific">Fontibacillus solani</name>
    <dbReference type="NCBI Taxonomy" id="1572857"/>
    <lineage>
        <taxon>Bacteria</taxon>
        <taxon>Bacillati</taxon>
        <taxon>Bacillota</taxon>
        <taxon>Bacilli</taxon>
        <taxon>Bacillales</taxon>
        <taxon>Paenibacillaceae</taxon>
        <taxon>Fontibacillus</taxon>
    </lineage>
</organism>
<dbReference type="Gene3D" id="3.60.15.10">
    <property type="entry name" value="Ribonuclease Z/Hydroxyacylglutathione hydrolase-like"/>
    <property type="match status" value="1"/>
</dbReference>
<protein>
    <submittedName>
        <fullName evidence="2">L-ascorbate metabolism protein UlaG (Beta-lactamase superfamily)</fullName>
    </submittedName>
</protein>